<reference evidence="1 2" key="1">
    <citation type="submission" date="2018-06" db="EMBL/GenBank/DDBJ databases">
        <title>Comparative genomics reveals the genomic features of Rhizophagus irregularis, R. cerebriforme, R. diaphanum and Gigaspora rosea, and their symbiotic lifestyle signature.</title>
        <authorList>
            <person name="Morin E."/>
            <person name="San Clemente H."/>
            <person name="Chen E.C.H."/>
            <person name="De La Providencia I."/>
            <person name="Hainaut M."/>
            <person name="Kuo A."/>
            <person name="Kohler A."/>
            <person name="Murat C."/>
            <person name="Tang N."/>
            <person name="Roy S."/>
            <person name="Loubradou J."/>
            <person name="Henrissat B."/>
            <person name="Grigoriev I.V."/>
            <person name="Corradi N."/>
            <person name="Roux C."/>
            <person name="Martin F.M."/>
        </authorList>
    </citation>
    <scope>NUCLEOTIDE SEQUENCE [LARGE SCALE GENOMIC DNA]</scope>
    <source>
        <strain evidence="1 2">DAOM 227022</strain>
    </source>
</reference>
<dbReference type="AlphaFoldDB" id="A0A397TP17"/>
<dbReference type="OrthoDB" id="2333091at2759"/>
<sequence>MSNTDTDSILLTTTSEFSCSAYSLSEINNKKFKSILVYLIHHKFSNGFKRRGCQLVSLVCITGYQALNEILNNQLWCQKFYDNEQQTYVVLFNNLPQHLKNNPLAITIYCAKSITTKRQKLKYNPEKVTIE</sequence>
<keyword evidence="2" id="KW-1185">Reference proteome</keyword>
<proteinExistence type="predicted"/>
<accession>A0A397TP17</accession>
<gene>
    <name evidence="1" type="ORF">C1645_815298</name>
</gene>
<evidence type="ECO:0000313" key="1">
    <source>
        <dbReference type="EMBL" id="RIA96604.1"/>
    </source>
</evidence>
<organism evidence="1 2">
    <name type="scientific">Glomus cerebriforme</name>
    <dbReference type="NCBI Taxonomy" id="658196"/>
    <lineage>
        <taxon>Eukaryota</taxon>
        <taxon>Fungi</taxon>
        <taxon>Fungi incertae sedis</taxon>
        <taxon>Mucoromycota</taxon>
        <taxon>Glomeromycotina</taxon>
        <taxon>Glomeromycetes</taxon>
        <taxon>Glomerales</taxon>
        <taxon>Glomeraceae</taxon>
        <taxon>Glomus</taxon>
    </lineage>
</organism>
<evidence type="ECO:0000313" key="2">
    <source>
        <dbReference type="Proteomes" id="UP000265703"/>
    </source>
</evidence>
<dbReference type="Proteomes" id="UP000265703">
    <property type="component" value="Unassembled WGS sequence"/>
</dbReference>
<name>A0A397TP17_9GLOM</name>
<protein>
    <submittedName>
        <fullName evidence="1">Uncharacterized protein</fullName>
    </submittedName>
</protein>
<dbReference type="EMBL" id="QKYT01000043">
    <property type="protein sequence ID" value="RIA96604.1"/>
    <property type="molecule type" value="Genomic_DNA"/>
</dbReference>
<comment type="caution">
    <text evidence="1">The sequence shown here is derived from an EMBL/GenBank/DDBJ whole genome shotgun (WGS) entry which is preliminary data.</text>
</comment>